<evidence type="ECO:0000313" key="1">
    <source>
        <dbReference type="EMBL" id="SAK53552.1"/>
    </source>
</evidence>
<proteinExistence type="predicted"/>
<accession>A0A158A6U3</accession>
<comment type="caution">
    <text evidence="1">The sequence shown here is derived from an EMBL/GenBank/DDBJ whole genome shotgun (WGS) entry which is preliminary data.</text>
</comment>
<reference evidence="1" key="1">
    <citation type="submission" date="2016-01" db="EMBL/GenBank/DDBJ databases">
        <authorList>
            <person name="Peeters C."/>
        </authorList>
    </citation>
    <scope>NUCLEOTIDE SEQUENCE</scope>
    <source>
        <strain evidence="1">LMG 29321</strain>
    </source>
</reference>
<dbReference type="RefSeq" id="WP_157697425.1">
    <property type="nucleotide sequence ID" value="NZ_FCOX02000004.1"/>
</dbReference>
<evidence type="ECO:0000313" key="2">
    <source>
        <dbReference type="Proteomes" id="UP000071859"/>
    </source>
</evidence>
<dbReference type="AlphaFoldDB" id="A0A158A6U3"/>
<dbReference type="EMBL" id="FCOX02000004">
    <property type="protein sequence ID" value="SAK53552.1"/>
    <property type="molecule type" value="Genomic_DNA"/>
</dbReference>
<gene>
    <name evidence="1" type="ORF">AWB78_01337</name>
</gene>
<dbReference type="Proteomes" id="UP000071859">
    <property type="component" value="Unassembled WGS sequence"/>
</dbReference>
<sequence>MPQYPLVPQPGGTQSTLNITAATVIKALPGRVYTVSVLVAGSAAGAVYDSTSTSGNTAADQIASLPNAVAFINTNAWPCANGIVVAPGTGQTVAVAWS</sequence>
<dbReference type="OrthoDB" id="9155936at2"/>
<protein>
    <submittedName>
        <fullName evidence="1">Uncharacterized protein</fullName>
    </submittedName>
</protein>
<organism evidence="1 2">
    <name type="scientific">Caballeronia calidae</name>
    <dbReference type="NCBI Taxonomy" id="1777139"/>
    <lineage>
        <taxon>Bacteria</taxon>
        <taxon>Pseudomonadati</taxon>
        <taxon>Pseudomonadota</taxon>
        <taxon>Betaproteobacteria</taxon>
        <taxon>Burkholderiales</taxon>
        <taxon>Burkholderiaceae</taxon>
        <taxon>Caballeronia</taxon>
    </lineage>
</organism>
<keyword evidence="2" id="KW-1185">Reference proteome</keyword>
<name>A0A158A6U3_9BURK</name>